<dbReference type="EMBL" id="BAAAPB010000008">
    <property type="protein sequence ID" value="GAA1977436.1"/>
    <property type="molecule type" value="Genomic_DNA"/>
</dbReference>
<evidence type="ECO:0000256" key="5">
    <source>
        <dbReference type="ARBA" id="ARBA00022840"/>
    </source>
</evidence>
<dbReference type="CDD" id="cd03230">
    <property type="entry name" value="ABC_DR_subfamily_A"/>
    <property type="match status" value="1"/>
</dbReference>
<keyword evidence="5 8" id="KW-0067">ATP-binding</keyword>
<dbReference type="InterPro" id="IPR017871">
    <property type="entry name" value="ABC_transporter-like_CS"/>
</dbReference>
<evidence type="ECO:0000259" key="7">
    <source>
        <dbReference type="PROSITE" id="PS50893"/>
    </source>
</evidence>
<comment type="subcellular location">
    <subcellularLocation>
        <location evidence="1">Cell membrane</location>
        <topology evidence="1">Peripheral membrane protein</topology>
    </subcellularLocation>
</comment>
<dbReference type="InterPro" id="IPR003593">
    <property type="entry name" value="AAA+_ATPase"/>
</dbReference>
<evidence type="ECO:0000313" key="9">
    <source>
        <dbReference type="Proteomes" id="UP001500571"/>
    </source>
</evidence>
<dbReference type="PANTHER" id="PTHR42711:SF5">
    <property type="entry name" value="ABC TRANSPORTER ATP-BINDING PROTEIN NATA"/>
    <property type="match status" value="1"/>
</dbReference>
<evidence type="ECO:0000256" key="3">
    <source>
        <dbReference type="ARBA" id="ARBA00022448"/>
    </source>
</evidence>
<sequence>MVPAIRTSGLTKSFGGNVALHPLDLEVAAGEVVGYLGPNGAGKTTTIRCLLGLARATGGTAELFGVDAQARPARAHGRVAYVPGEANLWPGMTGAQTLSLLGRVQGSVDAAYRAELVERFRLDPSKKVRAYSKGNRQKVLLVAALSSRADLLILDEPTTGLDPLMEQVFRDCVADARHRGQAVFLSSHILSEVEALSDRVAILRAGELVEVGTLAQLRHLSALSVDATFDSDPPDLSRVAGVVRAEVHDNQVHCQVVGSVEPLLGVLAASGVHQLLSREPSLEELFLAHYGADGQGRESAHA</sequence>
<dbReference type="InterPro" id="IPR027417">
    <property type="entry name" value="P-loop_NTPase"/>
</dbReference>
<dbReference type="InterPro" id="IPR050763">
    <property type="entry name" value="ABC_transporter_ATP-binding"/>
</dbReference>
<dbReference type="GO" id="GO:0005524">
    <property type="term" value="F:ATP binding"/>
    <property type="evidence" value="ECO:0007669"/>
    <property type="project" value="UniProtKB-KW"/>
</dbReference>
<proteinExistence type="inferred from homology"/>
<organism evidence="8 9">
    <name type="scientific">Nocardioides panacihumi</name>
    <dbReference type="NCBI Taxonomy" id="400774"/>
    <lineage>
        <taxon>Bacteria</taxon>
        <taxon>Bacillati</taxon>
        <taxon>Actinomycetota</taxon>
        <taxon>Actinomycetes</taxon>
        <taxon>Propionibacteriales</taxon>
        <taxon>Nocardioidaceae</taxon>
        <taxon>Nocardioides</taxon>
    </lineage>
</organism>
<dbReference type="Pfam" id="PF00005">
    <property type="entry name" value="ABC_tran"/>
    <property type="match status" value="1"/>
</dbReference>
<dbReference type="RefSeq" id="WP_344048586.1">
    <property type="nucleotide sequence ID" value="NZ_BAAAPB010000008.1"/>
</dbReference>
<dbReference type="PROSITE" id="PS00211">
    <property type="entry name" value="ABC_TRANSPORTER_1"/>
    <property type="match status" value="1"/>
</dbReference>
<dbReference type="SMART" id="SM00382">
    <property type="entry name" value="AAA"/>
    <property type="match status" value="1"/>
</dbReference>
<gene>
    <name evidence="8" type="ORF">GCM10009798_43310</name>
</gene>
<keyword evidence="6" id="KW-0046">Antibiotic resistance</keyword>
<keyword evidence="4" id="KW-0547">Nucleotide-binding</keyword>
<evidence type="ECO:0000256" key="1">
    <source>
        <dbReference type="ARBA" id="ARBA00004202"/>
    </source>
</evidence>
<keyword evidence="3" id="KW-0813">Transport</keyword>
<dbReference type="SUPFAM" id="SSF52540">
    <property type="entry name" value="P-loop containing nucleoside triphosphate hydrolases"/>
    <property type="match status" value="1"/>
</dbReference>
<evidence type="ECO:0000313" key="8">
    <source>
        <dbReference type="EMBL" id="GAA1977436.1"/>
    </source>
</evidence>
<protein>
    <submittedName>
        <fullName evidence="8">ABC transporter ATP-binding protein</fullName>
    </submittedName>
</protein>
<name>A0ABN2RZC9_9ACTN</name>
<accession>A0ABN2RZC9</accession>
<keyword evidence="9" id="KW-1185">Reference proteome</keyword>
<comment type="similarity">
    <text evidence="2">Belongs to the ABC transporter superfamily.</text>
</comment>
<feature type="domain" description="ABC transporter" evidence="7">
    <location>
        <begin position="5"/>
        <end position="230"/>
    </location>
</feature>
<evidence type="ECO:0000256" key="6">
    <source>
        <dbReference type="ARBA" id="ARBA00023251"/>
    </source>
</evidence>
<dbReference type="PANTHER" id="PTHR42711">
    <property type="entry name" value="ABC TRANSPORTER ATP-BINDING PROTEIN"/>
    <property type="match status" value="1"/>
</dbReference>
<reference evidence="8 9" key="1">
    <citation type="journal article" date="2019" name="Int. J. Syst. Evol. Microbiol.">
        <title>The Global Catalogue of Microorganisms (GCM) 10K type strain sequencing project: providing services to taxonomists for standard genome sequencing and annotation.</title>
        <authorList>
            <consortium name="The Broad Institute Genomics Platform"/>
            <consortium name="The Broad Institute Genome Sequencing Center for Infectious Disease"/>
            <person name="Wu L."/>
            <person name="Ma J."/>
        </authorList>
    </citation>
    <scope>NUCLEOTIDE SEQUENCE [LARGE SCALE GENOMIC DNA]</scope>
    <source>
        <strain evidence="8 9">JCM 15309</strain>
    </source>
</reference>
<dbReference type="InterPro" id="IPR003439">
    <property type="entry name" value="ABC_transporter-like_ATP-bd"/>
</dbReference>
<dbReference type="Gene3D" id="3.40.50.300">
    <property type="entry name" value="P-loop containing nucleotide triphosphate hydrolases"/>
    <property type="match status" value="1"/>
</dbReference>
<dbReference type="Proteomes" id="UP001500571">
    <property type="component" value="Unassembled WGS sequence"/>
</dbReference>
<evidence type="ECO:0000256" key="2">
    <source>
        <dbReference type="ARBA" id="ARBA00005417"/>
    </source>
</evidence>
<dbReference type="PROSITE" id="PS50893">
    <property type="entry name" value="ABC_TRANSPORTER_2"/>
    <property type="match status" value="1"/>
</dbReference>
<evidence type="ECO:0000256" key="4">
    <source>
        <dbReference type="ARBA" id="ARBA00022741"/>
    </source>
</evidence>
<comment type="caution">
    <text evidence="8">The sequence shown here is derived from an EMBL/GenBank/DDBJ whole genome shotgun (WGS) entry which is preliminary data.</text>
</comment>